<comment type="caution">
    <text evidence="1">The sequence shown here is derived from an EMBL/GenBank/DDBJ whole genome shotgun (WGS) entry which is preliminary data.</text>
</comment>
<dbReference type="SUPFAM" id="SSF49899">
    <property type="entry name" value="Concanavalin A-like lectins/glucanases"/>
    <property type="match status" value="1"/>
</dbReference>
<dbReference type="Gene3D" id="2.60.120.200">
    <property type="match status" value="1"/>
</dbReference>
<dbReference type="AlphaFoldDB" id="A0A1J8Q7H3"/>
<dbReference type="OrthoDB" id="4781at2759"/>
<dbReference type="Proteomes" id="UP000183567">
    <property type="component" value="Unassembled WGS sequence"/>
</dbReference>
<evidence type="ECO:0000313" key="2">
    <source>
        <dbReference type="Proteomes" id="UP000183567"/>
    </source>
</evidence>
<protein>
    <submittedName>
        <fullName evidence="1">Uncharacterized protein</fullName>
    </submittedName>
</protein>
<name>A0A1J8Q7H3_9AGAM</name>
<accession>A0A1J8Q7H3</accession>
<evidence type="ECO:0000313" key="1">
    <source>
        <dbReference type="EMBL" id="OJA16599.1"/>
    </source>
</evidence>
<reference evidence="1 2" key="1">
    <citation type="submission" date="2016-03" db="EMBL/GenBank/DDBJ databases">
        <title>Comparative genomics of the ectomycorrhizal sister species Rhizopogon vinicolor and Rhizopogon vesiculosus (Basidiomycota: Boletales) reveals a divergence of the mating type B locus.</title>
        <authorList>
            <person name="Mujic A.B."/>
            <person name="Kuo A."/>
            <person name="Tritt A."/>
            <person name="Lipzen A."/>
            <person name="Chen C."/>
            <person name="Johnson J."/>
            <person name="Sharma A."/>
            <person name="Barry K."/>
            <person name="Grigoriev I.V."/>
            <person name="Spatafora J.W."/>
        </authorList>
    </citation>
    <scope>NUCLEOTIDE SEQUENCE [LARGE SCALE GENOMIC DNA]</scope>
    <source>
        <strain evidence="1 2">AM-OR11-056</strain>
    </source>
</reference>
<organism evidence="1 2">
    <name type="scientific">Rhizopogon vesiculosus</name>
    <dbReference type="NCBI Taxonomy" id="180088"/>
    <lineage>
        <taxon>Eukaryota</taxon>
        <taxon>Fungi</taxon>
        <taxon>Dikarya</taxon>
        <taxon>Basidiomycota</taxon>
        <taxon>Agaricomycotina</taxon>
        <taxon>Agaricomycetes</taxon>
        <taxon>Agaricomycetidae</taxon>
        <taxon>Boletales</taxon>
        <taxon>Suillineae</taxon>
        <taxon>Rhizopogonaceae</taxon>
        <taxon>Rhizopogon</taxon>
    </lineage>
</organism>
<gene>
    <name evidence="1" type="ORF">AZE42_12376</name>
</gene>
<dbReference type="STRING" id="180088.A0A1J8Q7H3"/>
<keyword evidence="2" id="KW-1185">Reference proteome</keyword>
<dbReference type="EMBL" id="LVVM01002498">
    <property type="protein sequence ID" value="OJA16599.1"/>
    <property type="molecule type" value="Genomic_DNA"/>
</dbReference>
<dbReference type="InterPro" id="IPR013320">
    <property type="entry name" value="ConA-like_dom_sf"/>
</dbReference>
<proteinExistence type="predicted"/>
<sequence length="70" mass="7677">MLELSFNKPFFTRGDFPSVVQNGTQPIVLQNPWVNGTNATPFDQEFYLIINLAVGGTNGWFPDNAATSLG</sequence>